<evidence type="ECO:0000313" key="3">
    <source>
        <dbReference type="Proteomes" id="UP000298030"/>
    </source>
</evidence>
<feature type="transmembrane region" description="Helical" evidence="1">
    <location>
        <begin position="112"/>
        <end position="134"/>
    </location>
</feature>
<evidence type="ECO:0008006" key="4">
    <source>
        <dbReference type="Google" id="ProtNLM"/>
    </source>
</evidence>
<feature type="transmembrane region" description="Helical" evidence="1">
    <location>
        <begin position="236"/>
        <end position="257"/>
    </location>
</feature>
<dbReference type="PANTHER" id="PTHR33979">
    <property type="entry name" value="OS02G0221600 PROTEIN"/>
    <property type="match status" value="1"/>
</dbReference>
<evidence type="ECO:0000256" key="1">
    <source>
        <dbReference type="SAM" id="Phobius"/>
    </source>
</evidence>
<protein>
    <recommendedName>
        <fullName evidence="4">Peptidase M50B-like-domain-containing protein</fullName>
    </recommendedName>
</protein>
<dbReference type="OrthoDB" id="40823at2759"/>
<keyword evidence="1" id="KW-0812">Transmembrane</keyword>
<keyword evidence="1" id="KW-1133">Transmembrane helix</keyword>
<dbReference type="EMBL" id="QPFP01000019">
    <property type="protein sequence ID" value="TEB31424.1"/>
    <property type="molecule type" value="Genomic_DNA"/>
</dbReference>
<comment type="caution">
    <text evidence="2">The sequence shown here is derived from an EMBL/GenBank/DDBJ whole genome shotgun (WGS) entry which is preliminary data.</text>
</comment>
<feature type="transmembrane region" description="Helical" evidence="1">
    <location>
        <begin position="41"/>
        <end position="58"/>
    </location>
</feature>
<organism evidence="2 3">
    <name type="scientific">Coprinellus micaceus</name>
    <name type="common">Glistening ink-cap mushroom</name>
    <name type="synonym">Coprinus micaceus</name>
    <dbReference type="NCBI Taxonomy" id="71717"/>
    <lineage>
        <taxon>Eukaryota</taxon>
        <taxon>Fungi</taxon>
        <taxon>Dikarya</taxon>
        <taxon>Basidiomycota</taxon>
        <taxon>Agaricomycotina</taxon>
        <taxon>Agaricomycetes</taxon>
        <taxon>Agaricomycetidae</taxon>
        <taxon>Agaricales</taxon>
        <taxon>Agaricineae</taxon>
        <taxon>Psathyrellaceae</taxon>
        <taxon>Coprinellus</taxon>
    </lineage>
</organism>
<dbReference type="PANTHER" id="PTHR33979:SF2">
    <property type="entry name" value="PEPTIDASE M50B-LIKE-DOMAIN-CONTAINING PROTEIN"/>
    <property type="match status" value="1"/>
</dbReference>
<feature type="transmembrane region" description="Helical" evidence="1">
    <location>
        <begin position="141"/>
        <end position="157"/>
    </location>
</feature>
<dbReference type="Proteomes" id="UP000298030">
    <property type="component" value="Unassembled WGS sequence"/>
</dbReference>
<accession>A0A4Y7TBU0</accession>
<proteinExistence type="predicted"/>
<keyword evidence="3" id="KW-1185">Reference proteome</keyword>
<reference evidence="2 3" key="1">
    <citation type="journal article" date="2019" name="Nat. Ecol. Evol.">
        <title>Megaphylogeny resolves global patterns of mushroom evolution.</title>
        <authorList>
            <person name="Varga T."/>
            <person name="Krizsan K."/>
            <person name="Foldi C."/>
            <person name="Dima B."/>
            <person name="Sanchez-Garcia M."/>
            <person name="Sanchez-Ramirez S."/>
            <person name="Szollosi G.J."/>
            <person name="Szarkandi J.G."/>
            <person name="Papp V."/>
            <person name="Albert L."/>
            <person name="Andreopoulos W."/>
            <person name="Angelini C."/>
            <person name="Antonin V."/>
            <person name="Barry K.W."/>
            <person name="Bougher N.L."/>
            <person name="Buchanan P."/>
            <person name="Buyck B."/>
            <person name="Bense V."/>
            <person name="Catcheside P."/>
            <person name="Chovatia M."/>
            <person name="Cooper J."/>
            <person name="Damon W."/>
            <person name="Desjardin D."/>
            <person name="Finy P."/>
            <person name="Geml J."/>
            <person name="Haridas S."/>
            <person name="Hughes K."/>
            <person name="Justo A."/>
            <person name="Karasinski D."/>
            <person name="Kautmanova I."/>
            <person name="Kiss B."/>
            <person name="Kocsube S."/>
            <person name="Kotiranta H."/>
            <person name="LaButti K.M."/>
            <person name="Lechner B.E."/>
            <person name="Liimatainen K."/>
            <person name="Lipzen A."/>
            <person name="Lukacs Z."/>
            <person name="Mihaltcheva S."/>
            <person name="Morgado L.N."/>
            <person name="Niskanen T."/>
            <person name="Noordeloos M.E."/>
            <person name="Ohm R.A."/>
            <person name="Ortiz-Santana B."/>
            <person name="Ovrebo C."/>
            <person name="Racz N."/>
            <person name="Riley R."/>
            <person name="Savchenko A."/>
            <person name="Shiryaev A."/>
            <person name="Soop K."/>
            <person name="Spirin V."/>
            <person name="Szebenyi C."/>
            <person name="Tomsovsky M."/>
            <person name="Tulloss R.E."/>
            <person name="Uehling J."/>
            <person name="Grigoriev I.V."/>
            <person name="Vagvolgyi C."/>
            <person name="Papp T."/>
            <person name="Martin F.M."/>
            <person name="Miettinen O."/>
            <person name="Hibbett D.S."/>
            <person name="Nagy L.G."/>
        </authorList>
    </citation>
    <scope>NUCLEOTIDE SEQUENCE [LARGE SCALE GENOMIC DNA]</scope>
    <source>
        <strain evidence="2 3">FP101781</strain>
    </source>
</reference>
<feature type="transmembrane region" description="Helical" evidence="1">
    <location>
        <begin position="163"/>
        <end position="181"/>
    </location>
</feature>
<keyword evidence="1" id="KW-0472">Membrane</keyword>
<evidence type="ECO:0000313" key="2">
    <source>
        <dbReference type="EMBL" id="TEB31424.1"/>
    </source>
</evidence>
<dbReference type="STRING" id="71717.A0A4Y7TBU0"/>
<name>A0A4Y7TBU0_COPMI</name>
<dbReference type="InterPro" id="IPR049500">
    <property type="entry name" value="Peptidase_M50B-like"/>
</dbReference>
<feature type="transmembrane region" description="Helical" evidence="1">
    <location>
        <begin position="188"/>
        <end position="206"/>
    </location>
</feature>
<dbReference type="Pfam" id="PF13398">
    <property type="entry name" value="Peptidase_M50B"/>
    <property type="match status" value="1"/>
</dbReference>
<dbReference type="AlphaFoldDB" id="A0A4Y7TBU0"/>
<gene>
    <name evidence="2" type="ORF">FA13DRAFT_1663718</name>
</gene>
<sequence>MPYLESRVASASASGFADSSTYLFARDFQERVTPNETQRNTLIVAGVYIIVIAILWHVPYLNRILYPFKLLTVGFHEMSHAFAGILTCAKIYSIELDPDEGGATRMKGGVPWITLPAGYIGSGFVGACFIACGFNTNASKVASLIMAFFFLFTLWWARRDWLTWVLILGMTGVTVLFWFVGGGIALRYFVLFVGVMSCMYALWDIVDDTLARKVNTSDASVFADQFGCCPSRVWGFLWLVISLIFFALGVLVGLVAFKVTFSSLCTVGTLADTSSSKT</sequence>